<proteinExistence type="inferred from homology"/>
<dbReference type="GO" id="GO:0016491">
    <property type="term" value="F:oxidoreductase activity"/>
    <property type="evidence" value="ECO:0007669"/>
    <property type="project" value="InterPro"/>
</dbReference>
<dbReference type="GO" id="GO:0043093">
    <property type="term" value="P:FtsZ-dependent cytokinesis"/>
    <property type="evidence" value="ECO:0007669"/>
    <property type="project" value="UniProtKB-UniRule"/>
</dbReference>
<dbReference type="GO" id="GO:0030288">
    <property type="term" value="C:outer membrane-bounded periplasmic space"/>
    <property type="evidence" value="ECO:0007669"/>
    <property type="project" value="UniProtKB-UniRule"/>
</dbReference>
<dbReference type="PANTHER" id="PTHR48267">
    <property type="entry name" value="CUPREDOXIN SUPERFAMILY PROTEIN"/>
    <property type="match status" value="1"/>
</dbReference>
<organism evidence="9 10">
    <name type="scientific">Actinobacillus ureae ATCC 25976</name>
    <dbReference type="NCBI Taxonomy" id="887324"/>
    <lineage>
        <taxon>Bacteria</taxon>
        <taxon>Pseudomonadati</taxon>
        <taxon>Pseudomonadota</taxon>
        <taxon>Gammaproteobacteria</taxon>
        <taxon>Pasteurellales</taxon>
        <taxon>Pasteurellaceae</taxon>
        <taxon>Actinobacillus</taxon>
    </lineage>
</organism>
<evidence type="ECO:0000256" key="4">
    <source>
        <dbReference type="ARBA" id="ARBA00023306"/>
    </source>
</evidence>
<dbReference type="SUPFAM" id="SSF49503">
    <property type="entry name" value="Cupredoxins"/>
    <property type="match status" value="3"/>
</dbReference>
<evidence type="ECO:0000259" key="8">
    <source>
        <dbReference type="Pfam" id="PF07732"/>
    </source>
</evidence>
<gene>
    <name evidence="5" type="primary">ftsP</name>
    <name evidence="9" type="ORF">HMPREF0027_2383</name>
</gene>
<comment type="function">
    <text evidence="5">Cell division protein that is required for growth during stress conditions. May be involved in protecting or stabilizing the divisomal assembly under conditions of stress.</text>
</comment>
<dbReference type="InterPro" id="IPR011706">
    <property type="entry name" value="Cu-oxidase_C"/>
</dbReference>
<keyword evidence="10" id="KW-1185">Reference proteome</keyword>
<dbReference type="InterPro" id="IPR026589">
    <property type="entry name" value="FtsP"/>
</dbReference>
<dbReference type="HAMAP" id="MF_00915">
    <property type="entry name" value="FtsP"/>
    <property type="match status" value="1"/>
</dbReference>
<dbReference type="HOGENOM" id="CLU_009100_2_4_6"/>
<keyword evidence="1 5" id="KW-0132">Cell division</keyword>
<evidence type="ECO:0000313" key="9">
    <source>
        <dbReference type="EMBL" id="EFX90587.1"/>
    </source>
</evidence>
<accession>E8KKL6</accession>
<dbReference type="CDD" id="cd04232">
    <property type="entry name" value="CuRO_1_CueO_FtsP"/>
    <property type="match status" value="1"/>
</dbReference>
<comment type="similarity">
    <text evidence="5">Belongs to the FtsP family.</text>
</comment>
<evidence type="ECO:0000256" key="1">
    <source>
        <dbReference type="ARBA" id="ARBA00022618"/>
    </source>
</evidence>
<feature type="domain" description="Plastocyanin-like" evidence="8">
    <location>
        <begin position="63"/>
        <end position="175"/>
    </location>
</feature>
<feature type="domain" description="Plastocyanin-like" evidence="7">
    <location>
        <begin position="365"/>
        <end position="448"/>
    </location>
</feature>
<dbReference type="Proteomes" id="UP000005467">
    <property type="component" value="Unassembled WGS sequence"/>
</dbReference>
<evidence type="ECO:0000256" key="2">
    <source>
        <dbReference type="ARBA" id="ARBA00022729"/>
    </source>
</evidence>
<name>E8KKL6_9PAST</name>
<evidence type="ECO:0000256" key="5">
    <source>
        <dbReference type="HAMAP-Rule" id="MF_00915"/>
    </source>
</evidence>
<dbReference type="Gene3D" id="2.60.40.420">
    <property type="entry name" value="Cupredoxins - blue copper proteins"/>
    <property type="match status" value="3"/>
</dbReference>
<dbReference type="PROSITE" id="PS51318">
    <property type="entry name" value="TAT"/>
    <property type="match status" value="1"/>
</dbReference>
<keyword evidence="2 6" id="KW-0732">Signal</keyword>
<dbReference type="PANTHER" id="PTHR48267:SF1">
    <property type="entry name" value="BILIRUBIN OXIDASE"/>
    <property type="match status" value="1"/>
</dbReference>
<keyword evidence="4 5" id="KW-0131">Cell cycle</keyword>
<evidence type="ECO:0000259" key="7">
    <source>
        <dbReference type="Pfam" id="PF07731"/>
    </source>
</evidence>
<protein>
    <recommendedName>
        <fullName evidence="5">Cell division protein FtsP</fullName>
    </recommendedName>
</protein>
<dbReference type="InterPro" id="IPR006311">
    <property type="entry name" value="TAT_signal"/>
</dbReference>
<evidence type="ECO:0000256" key="6">
    <source>
        <dbReference type="SAM" id="SignalP"/>
    </source>
</evidence>
<keyword evidence="3 5" id="KW-0574">Periplasm</keyword>
<dbReference type="AlphaFoldDB" id="E8KKL6"/>
<dbReference type="InterPro" id="IPR045087">
    <property type="entry name" value="Cu-oxidase_fam"/>
</dbReference>
<reference evidence="9 10" key="1">
    <citation type="submission" date="2011-01" db="EMBL/GenBank/DDBJ databases">
        <authorList>
            <person name="Muzny D."/>
            <person name="Qin X."/>
            <person name="Deng J."/>
            <person name="Jiang H."/>
            <person name="Liu Y."/>
            <person name="Qu J."/>
            <person name="Song X.-Z."/>
            <person name="Zhang L."/>
            <person name="Thornton R."/>
            <person name="Coyle M."/>
            <person name="Francisco L."/>
            <person name="Jackson L."/>
            <person name="Javaid M."/>
            <person name="Korchina V."/>
            <person name="Kovar C."/>
            <person name="Mata R."/>
            <person name="Mathew T."/>
            <person name="Ngo R."/>
            <person name="Nguyen L."/>
            <person name="Nguyen N."/>
            <person name="Okwuonu G."/>
            <person name="Ongeri F."/>
            <person name="Pham C."/>
            <person name="Simmons D."/>
            <person name="Wilczek-Boney K."/>
            <person name="Hale W."/>
            <person name="Jakkamsetti A."/>
            <person name="Pham P."/>
            <person name="Ruth R."/>
            <person name="San Lucas F."/>
            <person name="Warren J."/>
            <person name="Zhang J."/>
            <person name="Zhao Z."/>
            <person name="Zhou C."/>
            <person name="Zhu D."/>
            <person name="Lee S."/>
            <person name="Bess C."/>
            <person name="Blankenburg K."/>
            <person name="Forbes L."/>
            <person name="Fu Q."/>
            <person name="Gubbala S."/>
            <person name="Hirani K."/>
            <person name="Jayaseelan J.C."/>
            <person name="Lara F."/>
            <person name="Munidasa M."/>
            <person name="Palculict T."/>
            <person name="Patil S."/>
            <person name="Pu L.-L."/>
            <person name="Saada N."/>
            <person name="Tang L."/>
            <person name="Weissenberger G."/>
            <person name="Zhu Y."/>
            <person name="Hemphill L."/>
            <person name="Shang Y."/>
            <person name="Youmans B."/>
            <person name="Ayvaz T."/>
            <person name="Ross M."/>
            <person name="Santibanez J."/>
            <person name="Aqrawi P."/>
            <person name="Gross S."/>
            <person name="Joshi V."/>
            <person name="Fowler G."/>
            <person name="Nazareth L."/>
            <person name="Reid J."/>
            <person name="Worley K."/>
            <person name="Petrosino J."/>
            <person name="Highlander S."/>
            <person name="Gibbs R."/>
        </authorList>
    </citation>
    <scope>NUCLEOTIDE SEQUENCE [LARGE SCALE GENOMIC DNA]</scope>
    <source>
        <strain evidence="9 10">ATCC 25976</strain>
    </source>
</reference>
<dbReference type="InterPro" id="IPR011707">
    <property type="entry name" value="Cu-oxidase-like_N"/>
</dbReference>
<dbReference type="GO" id="GO:0005507">
    <property type="term" value="F:copper ion binding"/>
    <property type="evidence" value="ECO:0007669"/>
    <property type="project" value="InterPro"/>
</dbReference>
<evidence type="ECO:0000256" key="3">
    <source>
        <dbReference type="ARBA" id="ARBA00022764"/>
    </source>
</evidence>
<comment type="subcellular location">
    <subcellularLocation>
        <location evidence="5">Periplasm</location>
    </subcellularLocation>
    <text evidence="5">Localizes to the division septum.</text>
</comment>
<feature type="chain" id="PRO_5008953638" description="Cell division protein FtsP" evidence="6">
    <location>
        <begin position="37"/>
        <end position="478"/>
    </location>
</feature>
<dbReference type="GO" id="GO:0032153">
    <property type="term" value="C:cell division site"/>
    <property type="evidence" value="ECO:0007669"/>
    <property type="project" value="UniProtKB-UniRule"/>
</dbReference>
<sequence>MPRNKHIMKQNLTRRQLLKRSALAGAMLSAPSTLFAAERQPLRIPPIIEVGRGRPVRLDLRPAQTQFNKGKLVDVWGVNGQYLAPTVRVKSDDFVKLTYVNNLPQQVSINIQGLLAPTEMIGSVHRKLMPKSSWSPILSVHQPACTCWYHADTMLNSAFQLYRGLAGLWIIEDANSKTASLPNKYGVNDIPLVLQDQHINKDGIQLLDLNQKQFFGKRLFVNGQESAYHNVARGWVRLRIVNASLSRAYELRLDNDKPLHVIATGMGMLAEPVEMPSVTLAPSARIEVLVDLNDGKTVSLISGQKRDIFYKAKSLFADNNDLVDNVILELYPEGMASVFTTKPSLPAFDLDSFQLKIAQERRIALRPLDRLINQQRFDPKRIDFTVKQGSVERWYIISNEAVGFTLQGAKFIVETRDRKREPHKQLAWQDTVWLEKDQEVTLLVRFDHLASAQLPFTFGVSDFMLRDRGAMGQFVIEE</sequence>
<evidence type="ECO:0000313" key="10">
    <source>
        <dbReference type="Proteomes" id="UP000005467"/>
    </source>
</evidence>
<dbReference type="Pfam" id="PF07732">
    <property type="entry name" value="Cu-oxidase_3"/>
    <property type="match status" value="1"/>
</dbReference>
<dbReference type="Pfam" id="PF07731">
    <property type="entry name" value="Cu-oxidase_2"/>
    <property type="match status" value="1"/>
</dbReference>
<feature type="signal peptide" evidence="6">
    <location>
        <begin position="1"/>
        <end position="36"/>
    </location>
</feature>
<dbReference type="InterPro" id="IPR008972">
    <property type="entry name" value="Cupredoxin"/>
</dbReference>
<comment type="caution">
    <text evidence="9">The sequence shown here is derived from an EMBL/GenBank/DDBJ whole genome shotgun (WGS) entry which is preliminary data.</text>
</comment>
<dbReference type="EMBL" id="AEVG01000152">
    <property type="protein sequence ID" value="EFX90587.1"/>
    <property type="molecule type" value="Genomic_DNA"/>
</dbReference>